<dbReference type="AlphaFoldDB" id="Q22F27"/>
<protein>
    <submittedName>
        <fullName evidence="4">Transmembrane protein, putative</fullName>
    </submittedName>
</protein>
<evidence type="ECO:0000313" key="5">
    <source>
        <dbReference type="Proteomes" id="UP000009168"/>
    </source>
</evidence>
<feature type="compositionally biased region" description="Polar residues" evidence="2">
    <location>
        <begin position="931"/>
        <end position="942"/>
    </location>
</feature>
<evidence type="ECO:0000256" key="3">
    <source>
        <dbReference type="SAM" id="Phobius"/>
    </source>
</evidence>
<evidence type="ECO:0000256" key="2">
    <source>
        <dbReference type="SAM" id="MobiDB-lite"/>
    </source>
</evidence>
<feature type="compositionally biased region" description="Basic and acidic residues" evidence="2">
    <location>
        <begin position="919"/>
        <end position="930"/>
    </location>
</feature>
<dbReference type="InParanoid" id="Q22F27"/>
<evidence type="ECO:0000313" key="4">
    <source>
        <dbReference type="EMBL" id="EAR83848.2"/>
    </source>
</evidence>
<dbReference type="GO" id="GO:0007131">
    <property type="term" value="P:reciprocal meiotic recombination"/>
    <property type="evidence" value="ECO:0007669"/>
    <property type="project" value="TreeGrafter"/>
</dbReference>
<dbReference type="GO" id="GO:0005634">
    <property type="term" value="C:nucleus"/>
    <property type="evidence" value="ECO:0007669"/>
    <property type="project" value="TreeGrafter"/>
</dbReference>
<reference evidence="5" key="1">
    <citation type="journal article" date="2006" name="PLoS Biol.">
        <title>Macronuclear genome sequence of the ciliate Tetrahymena thermophila, a model eukaryote.</title>
        <authorList>
            <person name="Eisen J.A."/>
            <person name="Coyne R.S."/>
            <person name="Wu M."/>
            <person name="Wu D."/>
            <person name="Thiagarajan M."/>
            <person name="Wortman J.R."/>
            <person name="Badger J.H."/>
            <person name="Ren Q."/>
            <person name="Amedeo P."/>
            <person name="Jones K.M."/>
            <person name="Tallon L.J."/>
            <person name="Delcher A.L."/>
            <person name="Salzberg S.L."/>
            <person name="Silva J.C."/>
            <person name="Haas B.J."/>
            <person name="Majoros W.H."/>
            <person name="Farzad M."/>
            <person name="Carlton J.M."/>
            <person name="Smith R.K. Jr."/>
            <person name="Garg J."/>
            <person name="Pearlman R.E."/>
            <person name="Karrer K.M."/>
            <person name="Sun L."/>
            <person name="Manning G."/>
            <person name="Elde N.C."/>
            <person name="Turkewitz A.P."/>
            <person name="Asai D.J."/>
            <person name="Wilkes D.E."/>
            <person name="Wang Y."/>
            <person name="Cai H."/>
            <person name="Collins K."/>
            <person name="Stewart B.A."/>
            <person name="Lee S.R."/>
            <person name="Wilamowska K."/>
            <person name="Weinberg Z."/>
            <person name="Ruzzo W.L."/>
            <person name="Wloga D."/>
            <person name="Gaertig J."/>
            <person name="Frankel J."/>
            <person name="Tsao C.-C."/>
            <person name="Gorovsky M.A."/>
            <person name="Keeling P.J."/>
            <person name="Waller R.F."/>
            <person name="Patron N.J."/>
            <person name="Cherry J.M."/>
            <person name="Stover N.A."/>
            <person name="Krieger C.J."/>
            <person name="del Toro C."/>
            <person name="Ryder H.F."/>
            <person name="Williamson S.C."/>
            <person name="Barbeau R.A."/>
            <person name="Hamilton E.P."/>
            <person name="Orias E."/>
        </authorList>
    </citation>
    <scope>NUCLEOTIDE SEQUENCE [LARGE SCALE GENOMIC DNA]</scope>
    <source>
        <strain evidence="5">SB210</strain>
    </source>
</reference>
<name>Q22F27_TETTS</name>
<sequence length="963" mass="112902">MQKYLIKSFKGLDIFGSDISLNYKNDNLFRTAFGGVVITLVSKTQITFIESVQYDTDPGVLQVGKQNFMIAVKNDQQNFISKPQYNITFEWRHYQRFQNGTYIQKKYPLQLEPCTIDHFSDIPSKQINWTQVFIEENINDFLCLKKGEVFNIGGAFSSNDFYHLRFSVVSCVNQTNWPSSTAWQPVCDTPQNIKASQSKSTRVNFLLTNMQLNPEKTQNHAQSFISSLIFSFQPQQMYTTANLNINQQIINTDQSLIPVSDINQESYTIYQNNDYTQSFQVGNFTNYCDIYFIRSFFTTTYNRQYLKVDEVISYIGGFCQIFLLISAIIVHFYNHYVYTFELANRLYDFDIKRKKKDQKKQNEQNKIEKYQINITEADQNQQMTTMADEQNKIMKSPFRPKIKDFQRIKSLNQDGRILTREDAGLIPLDQIQKMLEKQNVTNIIKNDNSKDKLQEQNKIIGLNPKEQNFKNKKFGDNLGLELNTKDNLLINNPDYTNHLEQQKENNNKQNLVQDNIFCKNNNQGFNQECELDIERLNENNTDIQTRKQTIVDQYMASPQLDRLNNQLLISDSNQLLQNNQNFLLEKTGNQNYSKLNKKRSTSSNLQINSSPTNQNTLLFNENFRSLTQQSNKITNPKTPQSSLKPIFGESEKKEFLDRELKFLLLRERSLHFNLKFFLNKITCGKFFNSDEIQLLNKAEYHIREDLDIFNILDRLKEIEKLKNLFFNPEQQTLFNFFPKPVISIDSQSDVIDRKALLTELEQNQKEKPLRKSTNKIRVSLKNIAIVSKAIAKFKSSTKKNQFSHYQKLYSCYEKLIEEDRNDQMNNKLIDLIGDEIKTIFQLARLMKKKSKGNLNQSFNSQLIYQNRQSQNIEASRFIKEKERQSTFAQNNQQTHSDQKSTYQNESIRNSDKIISEQKIQHTETPSKEQISESPQNKISNQEVQQDVIVFDLQEDDLSSIKEN</sequence>
<keyword evidence="3" id="KW-0472">Membrane</keyword>
<keyword evidence="3 4" id="KW-0812">Transmembrane</keyword>
<feature type="coiled-coil region" evidence="1">
    <location>
        <begin position="353"/>
        <end position="380"/>
    </location>
</feature>
<keyword evidence="1" id="KW-0175">Coiled coil</keyword>
<dbReference type="PANTHER" id="PTHR31398">
    <property type="entry name" value="MEIOTIC NUCLEAR DIVISION PROTEIN 1 HOMOLOG"/>
    <property type="match status" value="1"/>
</dbReference>
<dbReference type="RefSeq" id="XP_001031511.2">
    <property type="nucleotide sequence ID" value="XM_001031511.2"/>
</dbReference>
<keyword evidence="5" id="KW-1185">Reference proteome</keyword>
<gene>
    <name evidence="4" type="ORF">TTHERM_00821810</name>
</gene>
<dbReference type="KEGG" id="tet:TTHERM_00821810"/>
<dbReference type="GeneID" id="7831702"/>
<feature type="region of interest" description="Disordered" evidence="2">
    <location>
        <begin position="881"/>
        <end position="907"/>
    </location>
</feature>
<feature type="coiled-coil region" evidence="1">
    <location>
        <begin position="526"/>
        <end position="553"/>
    </location>
</feature>
<organism evidence="4 5">
    <name type="scientific">Tetrahymena thermophila (strain SB210)</name>
    <dbReference type="NCBI Taxonomy" id="312017"/>
    <lineage>
        <taxon>Eukaryota</taxon>
        <taxon>Sar</taxon>
        <taxon>Alveolata</taxon>
        <taxon>Ciliophora</taxon>
        <taxon>Intramacronucleata</taxon>
        <taxon>Oligohymenophorea</taxon>
        <taxon>Hymenostomatida</taxon>
        <taxon>Tetrahymenina</taxon>
        <taxon>Tetrahymenidae</taxon>
        <taxon>Tetrahymena</taxon>
    </lineage>
</organism>
<dbReference type="EMBL" id="GG662544">
    <property type="protein sequence ID" value="EAR83848.2"/>
    <property type="molecule type" value="Genomic_DNA"/>
</dbReference>
<feature type="compositionally biased region" description="Polar residues" evidence="2">
    <location>
        <begin position="885"/>
        <end position="907"/>
    </location>
</feature>
<dbReference type="FunCoup" id="Q22F27">
    <property type="interactions" value="57"/>
</dbReference>
<keyword evidence="3" id="KW-1133">Transmembrane helix</keyword>
<dbReference type="HOGENOM" id="CLU_007792_0_0_1"/>
<accession>Q22F27</accession>
<feature type="transmembrane region" description="Helical" evidence="3">
    <location>
        <begin position="311"/>
        <end position="333"/>
    </location>
</feature>
<evidence type="ECO:0000256" key="1">
    <source>
        <dbReference type="SAM" id="Coils"/>
    </source>
</evidence>
<dbReference type="PANTHER" id="PTHR31398:SF0">
    <property type="entry name" value="MEIOTIC NUCLEAR DIVISION PROTEIN 1 HOMOLOG"/>
    <property type="match status" value="1"/>
</dbReference>
<proteinExistence type="predicted"/>
<feature type="region of interest" description="Disordered" evidence="2">
    <location>
        <begin position="919"/>
        <end position="942"/>
    </location>
</feature>
<dbReference type="Proteomes" id="UP000009168">
    <property type="component" value="Unassembled WGS sequence"/>
</dbReference>